<keyword evidence="2" id="KW-1185">Reference proteome</keyword>
<sequence>MMTPEQRNILTIVHYYLQMDSNDESETYEHTIEEAGKIETIEVSREQHLEEVMRWAAQELEKHFELLPEPKND</sequence>
<dbReference type="EMBL" id="FPKT01000016">
    <property type="protein sequence ID" value="SFZ79171.1"/>
    <property type="molecule type" value="Genomic_DNA"/>
</dbReference>
<organism evidence="1 2">
    <name type="scientific">Staphylococcus pasteuri</name>
    <dbReference type="NCBI Taxonomy" id="45972"/>
    <lineage>
        <taxon>Bacteria</taxon>
        <taxon>Bacillati</taxon>
        <taxon>Bacillota</taxon>
        <taxon>Bacilli</taxon>
        <taxon>Bacillales</taxon>
        <taxon>Staphylococcaceae</taxon>
        <taxon>Staphylococcus</taxon>
    </lineage>
</organism>
<protein>
    <recommendedName>
        <fullName evidence="3">Pathogenicity island protein</fullName>
    </recommendedName>
</protein>
<evidence type="ECO:0000313" key="1">
    <source>
        <dbReference type="EMBL" id="SFZ79171.1"/>
    </source>
</evidence>
<evidence type="ECO:0008006" key="3">
    <source>
        <dbReference type="Google" id="ProtNLM"/>
    </source>
</evidence>
<dbReference type="Proteomes" id="UP000182665">
    <property type="component" value="Unassembled WGS sequence"/>
</dbReference>
<dbReference type="NCBIfam" id="NF047365">
    <property type="entry name" value="TscA"/>
    <property type="match status" value="1"/>
</dbReference>
<reference evidence="1 2" key="1">
    <citation type="submission" date="2016-11" db="EMBL/GenBank/DDBJ databases">
        <authorList>
            <person name="Varghese N."/>
            <person name="Submissions S."/>
        </authorList>
    </citation>
    <scope>NUCLEOTIDE SEQUENCE [LARGE SCALE GENOMIC DNA]</scope>
    <source>
        <strain evidence="1 2">NFIX07</strain>
    </source>
</reference>
<comment type="caution">
    <text evidence="1">The sequence shown here is derived from an EMBL/GenBank/DDBJ whole genome shotgun (WGS) entry which is preliminary data.</text>
</comment>
<dbReference type="Pfam" id="PF23767">
    <property type="entry name" value="TscA"/>
    <property type="match status" value="1"/>
</dbReference>
<proteinExistence type="predicted"/>
<dbReference type="InterPro" id="IPR055590">
    <property type="entry name" value="TscA"/>
</dbReference>
<name>A0ABY1H7L4_9STAP</name>
<evidence type="ECO:0000313" key="2">
    <source>
        <dbReference type="Proteomes" id="UP000182665"/>
    </source>
</evidence>
<gene>
    <name evidence="1" type="ORF">SAMN03097721_02602</name>
</gene>
<accession>A0ABY1H7L4</accession>